<evidence type="ECO:0000256" key="2">
    <source>
        <dbReference type="ARBA" id="ARBA00022490"/>
    </source>
</evidence>
<feature type="compositionally biased region" description="Low complexity" evidence="8">
    <location>
        <begin position="876"/>
        <end position="886"/>
    </location>
</feature>
<name>A0A8X6FJZ7_TRICU</name>
<dbReference type="PANTHER" id="PTHR13419">
    <property type="entry name" value="ZINC FINGER-CONTAINING"/>
    <property type="match status" value="1"/>
</dbReference>
<evidence type="ECO:0000313" key="10">
    <source>
        <dbReference type="EMBL" id="GFQ80939.1"/>
    </source>
</evidence>
<dbReference type="GO" id="GO:0008327">
    <property type="term" value="F:methyl-CpG binding"/>
    <property type="evidence" value="ECO:0007669"/>
    <property type="project" value="TreeGrafter"/>
</dbReference>
<dbReference type="InterPro" id="IPR040388">
    <property type="entry name" value="CXXC4/CXXC5"/>
</dbReference>
<keyword evidence="5" id="KW-0862">Zinc</keyword>
<dbReference type="PROSITE" id="PS51058">
    <property type="entry name" value="ZF_CXXC"/>
    <property type="match status" value="1"/>
</dbReference>
<evidence type="ECO:0000256" key="8">
    <source>
        <dbReference type="SAM" id="MobiDB-lite"/>
    </source>
</evidence>
<feature type="compositionally biased region" description="Low complexity" evidence="8">
    <location>
        <begin position="651"/>
        <end position="660"/>
    </location>
</feature>
<dbReference type="PANTHER" id="PTHR13419:SF0">
    <property type="entry name" value="CXXC-TYPE DOMAIN-CONTAINING PROTEIN"/>
    <property type="match status" value="1"/>
</dbReference>
<evidence type="ECO:0000256" key="7">
    <source>
        <dbReference type="PROSITE-ProRule" id="PRU00509"/>
    </source>
</evidence>
<feature type="compositionally biased region" description="Polar residues" evidence="8">
    <location>
        <begin position="199"/>
        <end position="222"/>
    </location>
</feature>
<comment type="subcellular location">
    <subcellularLocation>
        <location evidence="1">Cytoplasm</location>
    </subcellularLocation>
</comment>
<feature type="compositionally biased region" description="Low complexity" evidence="8">
    <location>
        <begin position="159"/>
        <end position="169"/>
    </location>
</feature>
<sequence length="1106" mass="120012">MNESSRQGAVPTALPGGYATSIPASSIGPGSGVFLSQDNWMASSNSHIGAPYTVLTHYPSEFTLTEGARPTFYTASPPNYLPIIDAQGQSYVAKSSIDLATPSFPVTFSSINSSQPTTVYTSGLQSSDIPEQRTNENNSSVPNNDASAEGLSARLMSKSPNDSSTSNVPTPNPPSRDGTPSSNVGYRPWEQIGSGTDYPHSQPSTPQSVNDLQNESLQLQRPPSSPLEKNHIKEVDNRGPYKNQDYLSKSAQMSDSIQPPRSVETPGRPPSCISSVASPAGVHDSHMMEESADHPELQHLTPHAQNYSNLVSGSRLTNINMQVNHALRTFSNVYIPNNNAQIPSYISGPQMMVGYSDAKLLKLDSDLDIRGHKENTFQVPSVSSTTPRQSMPNNIPPPHQAQIEQWDRMNQPTMPNMAPMPEAEKATRKKRKRCGECPGCQTKANCGACGPCKSVRSHQICKMRKCEMLKTKKEKAAAAKASGQILIDSDNSQNLNGGQGYPNDNDSLQLPGTPTGFQQHDFLMSGQLKSLSQSPNSGSTSSLFDLNSSYPNFPPQHHLLPFNGQVDLLKVDQNSSADQLLEFSGPTMHEVTNTRLKNLINNRRSQKEQMQNYSAPQNIGNMYSEPSMSPVPTPPQPNESDVFAQRPPSTPTSMRSRSGSNPTDSGLPSEESTYLAQTLEPTYEPLRNLAPPSPESALSWRKASSPNNIDDIHKSIQNGQKSDKEAKNFTIGNGSNNSDGHLSYSILQQDSINGYPYRSFFDSGNSHIISNSGVESYEQDSTNRDAFSTSTNNSTPKYSPENNQSLYDNSGFFQSSGDANAFSASTANESGSQSVYTPTSAAQLSKSSPYSQHVSVSQSFNSQINFERDRTPETKTSSANNSVSTNNATDVVSRIPNETSEQEHFLLNTTTSMNTYSSITSTYNSSPSNFSTSNTSVTLPAIASLFSGGGGHTVISTTSELGHQLKVSYANQPSITSAHWIGGAPLSSTIDSGRNEVLCGLDPAAFSGFYPMMSTSGSSPMLTTNLTDSGKKFSNQHEENWWEQMKNTNKIEVPPESSDCEVLENQPSSPSKMTFLIGDLFYLCWEWSFRQYLSLDSATGSATLDH</sequence>
<evidence type="ECO:0000256" key="3">
    <source>
        <dbReference type="ARBA" id="ARBA00022723"/>
    </source>
</evidence>
<dbReference type="GO" id="GO:0005634">
    <property type="term" value="C:nucleus"/>
    <property type="evidence" value="ECO:0007669"/>
    <property type="project" value="TreeGrafter"/>
</dbReference>
<dbReference type="AlphaFoldDB" id="A0A8X6FJZ7"/>
<feature type="compositionally biased region" description="Polar residues" evidence="8">
    <location>
        <begin position="108"/>
        <end position="129"/>
    </location>
</feature>
<evidence type="ECO:0000259" key="9">
    <source>
        <dbReference type="PROSITE" id="PS51058"/>
    </source>
</evidence>
<dbReference type="InterPro" id="IPR002857">
    <property type="entry name" value="Znf_CXXC"/>
</dbReference>
<dbReference type="GO" id="GO:0008270">
    <property type="term" value="F:zinc ion binding"/>
    <property type="evidence" value="ECO:0007669"/>
    <property type="project" value="UniProtKB-KW"/>
</dbReference>
<keyword evidence="4 7" id="KW-0863">Zinc-finger</keyword>
<dbReference type="OrthoDB" id="8854879at2759"/>
<feature type="compositionally biased region" description="Polar residues" evidence="8">
    <location>
        <begin position="135"/>
        <end position="146"/>
    </location>
</feature>
<dbReference type="EMBL" id="BMAO01002461">
    <property type="protein sequence ID" value="GFQ80939.1"/>
    <property type="molecule type" value="Genomic_DNA"/>
</dbReference>
<keyword evidence="2" id="KW-0963">Cytoplasm</keyword>
<keyword evidence="3" id="KW-0479">Metal-binding</keyword>
<feature type="region of interest" description="Disordered" evidence="8">
    <location>
        <begin position="863"/>
        <end position="886"/>
    </location>
</feature>
<evidence type="ECO:0000256" key="5">
    <source>
        <dbReference type="ARBA" id="ARBA00022833"/>
    </source>
</evidence>
<proteinExistence type="predicted"/>
<reference evidence="10" key="1">
    <citation type="submission" date="2020-07" db="EMBL/GenBank/DDBJ databases">
        <title>Multicomponent nature underlies the extraordinary mechanical properties of spider dragline silk.</title>
        <authorList>
            <person name="Kono N."/>
            <person name="Nakamura H."/>
            <person name="Mori M."/>
            <person name="Yoshida Y."/>
            <person name="Ohtoshi R."/>
            <person name="Malay A.D."/>
            <person name="Moran D.A.P."/>
            <person name="Tomita M."/>
            <person name="Numata K."/>
            <person name="Arakawa K."/>
        </authorList>
    </citation>
    <scope>NUCLEOTIDE SEQUENCE</scope>
</reference>
<feature type="region of interest" description="Disordered" evidence="8">
    <location>
        <begin position="108"/>
        <end position="270"/>
    </location>
</feature>
<feature type="region of interest" description="Disordered" evidence="8">
    <location>
        <begin position="773"/>
        <end position="811"/>
    </location>
</feature>
<feature type="region of interest" description="Disordered" evidence="8">
    <location>
        <begin position="617"/>
        <end position="672"/>
    </location>
</feature>
<protein>
    <submittedName>
        <fullName evidence="10">CXXC-type domain-containing protein</fullName>
    </submittedName>
</protein>
<dbReference type="Proteomes" id="UP000887116">
    <property type="component" value="Unassembled WGS sequence"/>
</dbReference>
<feature type="compositionally biased region" description="Polar residues" evidence="8">
    <location>
        <begin position="245"/>
        <end position="259"/>
    </location>
</feature>
<gene>
    <name evidence="10" type="primary">AVEN_236983_1</name>
    <name evidence="10" type="ORF">TNCT_134171</name>
</gene>
<feature type="domain" description="CXXC-type" evidence="9">
    <location>
        <begin position="427"/>
        <end position="467"/>
    </location>
</feature>
<accession>A0A8X6FJZ7</accession>
<feature type="compositionally biased region" description="Polar residues" evidence="8">
    <location>
        <begin position="730"/>
        <end position="739"/>
    </location>
</feature>
<feature type="compositionally biased region" description="Polar residues" evidence="8">
    <location>
        <begin position="661"/>
        <end position="672"/>
    </location>
</feature>
<feature type="compositionally biased region" description="Polar residues" evidence="8">
    <location>
        <begin position="784"/>
        <end position="811"/>
    </location>
</feature>
<keyword evidence="11" id="KW-1185">Reference proteome</keyword>
<evidence type="ECO:0000256" key="4">
    <source>
        <dbReference type="ARBA" id="ARBA00022771"/>
    </source>
</evidence>
<evidence type="ECO:0000256" key="1">
    <source>
        <dbReference type="ARBA" id="ARBA00004496"/>
    </source>
</evidence>
<evidence type="ECO:0000256" key="6">
    <source>
        <dbReference type="ARBA" id="ARBA00023125"/>
    </source>
</evidence>
<keyword evidence="6" id="KW-0238">DNA-binding</keyword>
<feature type="region of interest" description="Disordered" evidence="8">
    <location>
        <begin position="685"/>
        <end position="739"/>
    </location>
</feature>
<dbReference type="GO" id="GO:0005737">
    <property type="term" value="C:cytoplasm"/>
    <property type="evidence" value="ECO:0007669"/>
    <property type="project" value="UniProtKB-SubCell"/>
</dbReference>
<organism evidence="10 11">
    <name type="scientific">Trichonephila clavata</name>
    <name type="common">Joro spider</name>
    <name type="synonym">Nephila clavata</name>
    <dbReference type="NCBI Taxonomy" id="2740835"/>
    <lineage>
        <taxon>Eukaryota</taxon>
        <taxon>Metazoa</taxon>
        <taxon>Ecdysozoa</taxon>
        <taxon>Arthropoda</taxon>
        <taxon>Chelicerata</taxon>
        <taxon>Arachnida</taxon>
        <taxon>Araneae</taxon>
        <taxon>Araneomorphae</taxon>
        <taxon>Entelegynae</taxon>
        <taxon>Araneoidea</taxon>
        <taxon>Nephilidae</taxon>
        <taxon>Trichonephila</taxon>
    </lineage>
</organism>
<feature type="compositionally biased region" description="Basic and acidic residues" evidence="8">
    <location>
        <begin position="228"/>
        <end position="239"/>
    </location>
</feature>
<evidence type="ECO:0000313" key="11">
    <source>
        <dbReference type="Proteomes" id="UP000887116"/>
    </source>
</evidence>
<comment type="caution">
    <text evidence="10">The sequence shown here is derived from an EMBL/GenBank/DDBJ whole genome shotgun (WGS) entry which is preliminary data.</text>
</comment>